<sequence>MKATDPCHGRPSRGETVRVEEIARINTEPRPPRRDDLIYDEEFQLVVRDVIIGWDNVLFALGETWTDHDIFEGLEGLEFEDEMRMEVKKRRLH</sequence>
<dbReference type="EnsemblPlants" id="LPERR03G10890.1">
    <property type="protein sequence ID" value="LPERR03G10890.1"/>
    <property type="gene ID" value="LPERR03G10890"/>
</dbReference>
<dbReference type="Gramene" id="LPERR03G10890.1">
    <property type="protein sequence ID" value="LPERR03G10890.1"/>
    <property type="gene ID" value="LPERR03G10890"/>
</dbReference>
<protein>
    <submittedName>
        <fullName evidence="1">Uncharacterized protein</fullName>
    </submittedName>
</protein>
<reference evidence="2" key="2">
    <citation type="submission" date="2013-12" db="EMBL/GenBank/DDBJ databases">
        <authorList>
            <person name="Yu Y."/>
            <person name="Lee S."/>
            <person name="de Baynast K."/>
            <person name="Wissotski M."/>
            <person name="Liu L."/>
            <person name="Talag J."/>
            <person name="Goicoechea J."/>
            <person name="Angelova A."/>
            <person name="Jetty R."/>
            <person name="Kudrna D."/>
            <person name="Golser W."/>
            <person name="Rivera L."/>
            <person name="Zhang J."/>
            <person name="Wing R."/>
        </authorList>
    </citation>
    <scope>NUCLEOTIDE SEQUENCE</scope>
</reference>
<dbReference type="Proteomes" id="UP000032180">
    <property type="component" value="Chromosome 3"/>
</dbReference>
<evidence type="ECO:0000313" key="2">
    <source>
        <dbReference type="Proteomes" id="UP000032180"/>
    </source>
</evidence>
<proteinExistence type="predicted"/>
<reference evidence="1" key="3">
    <citation type="submission" date="2015-04" db="UniProtKB">
        <authorList>
            <consortium name="EnsemblPlants"/>
        </authorList>
    </citation>
    <scope>IDENTIFICATION</scope>
</reference>
<dbReference type="AlphaFoldDB" id="A0A0D9VSH3"/>
<organism evidence="1 2">
    <name type="scientific">Leersia perrieri</name>
    <dbReference type="NCBI Taxonomy" id="77586"/>
    <lineage>
        <taxon>Eukaryota</taxon>
        <taxon>Viridiplantae</taxon>
        <taxon>Streptophyta</taxon>
        <taxon>Embryophyta</taxon>
        <taxon>Tracheophyta</taxon>
        <taxon>Spermatophyta</taxon>
        <taxon>Magnoliopsida</taxon>
        <taxon>Liliopsida</taxon>
        <taxon>Poales</taxon>
        <taxon>Poaceae</taxon>
        <taxon>BOP clade</taxon>
        <taxon>Oryzoideae</taxon>
        <taxon>Oryzeae</taxon>
        <taxon>Oryzinae</taxon>
        <taxon>Leersia</taxon>
    </lineage>
</organism>
<reference evidence="1 2" key="1">
    <citation type="submission" date="2012-08" db="EMBL/GenBank/DDBJ databases">
        <title>Oryza genome evolution.</title>
        <authorList>
            <person name="Wing R.A."/>
        </authorList>
    </citation>
    <scope>NUCLEOTIDE SEQUENCE</scope>
</reference>
<dbReference type="HOGENOM" id="CLU_2402850_0_0_1"/>
<name>A0A0D9VSH3_9ORYZ</name>
<keyword evidence="2" id="KW-1185">Reference proteome</keyword>
<accession>A0A0D9VSH3</accession>
<evidence type="ECO:0000313" key="1">
    <source>
        <dbReference type="EnsemblPlants" id="LPERR03G10890.1"/>
    </source>
</evidence>